<evidence type="ECO:0008006" key="4">
    <source>
        <dbReference type="Google" id="ProtNLM"/>
    </source>
</evidence>
<dbReference type="PROSITE" id="PS51257">
    <property type="entry name" value="PROKAR_LIPOPROTEIN"/>
    <property type="match status" value="1"/>
</dbReference>
<organism evidence="2 3">
    <name type="scientific">Faecalicoccus pleomorphus</name>
    <dbReference type="NCBI Taxonomy" id="1323"/>
    <lineage>
        <taxon>Bacteria</taxon>
        <taxon>Bacillati</taxon>
        <taxon>Bacillota</taxon>
        <taxon>Erysipelotrichia</taxon>
        <taxon>Erysipelotrichales</taxon>
        <taxon>Erysipelotrichaceae</taxon>
        <taxon>Faecalicoccus</taxon>
    </lineage>
</organism>
<keyword evidence="1" id="KW-0732">Signal</keyword>
<proteinExistence type="predicted"/>
<protein>
    <recommendedName>
        <fullName evidence="4">Lipoprotein</fullName>
    </recommendedName>
</protein>
<gene>
    <name evidence="2" type="ORF">DXC78_09475</name>
</gene>
<feature type="chain" id="PRO_5017665100" description="Lipoprotein" evidence="1">
    <location>
        <begin position="23"/>
        <end position="301"/>
    </location>
</feature>
<accession>A0A3E3E1Q1</accession>
<evidence type="ECO:0000313" key="3">
    <source>
        <dbReference type="Proteomes" id="UP000260721"/>
    </source>
</evidence>
<evidence type="ECO:0000256" key="1">
    <source>
        <dbReference type="SAM" id="SignalP"/>
    </source>
</evidence>
<dbReference type="AlphaFoldDB" id="A0A3E3E1Q1"/>
<dbReference type="EMBL" id="QUSK01000021">
    <property type="protein sequence ID" value="RGD74858.1"/>
    <property type="molecule type" value="Genomic_DNA"/>
</dbReference>
<name>A0A3E3E1Q1_9FIRM</name>
<dbReference type="Proteomes" id="UP000260721">
    <property type="component" value="Unassembled WGS sequence"/>
</dbReference>
<evidence type="ECO:0000313" key="2">
    <source>
        <dbReference type="EMBL" id="RGD74858.1"/>
    </source>
</evidence>
<sequence length="301" mass="34131">MKKIIAYLLTLILFVGCSTSNNDEKISFKVNDDYTNFSVTLDEFETLLNAYLSELIDGYSEKSFSSVATDEYSELRVDDTTVVEAFFDDNNVVEYIRVHGFGEADTVIGERVANVAGTIIGMSDDEFDHDTLSDNAFNMYDNCTRIDQTEAYGSAVQDHYMMSVDYIETGEYCNFSIWIRPSEFENNEDYLASTDYSTTYGAYCTSITEENEEEISEEEQSSQPTQQPRTYWGEGMYKVGVDIPAGEYNVIAEKGESAYLDLSSDSTGNSRILNNVFENNMYITVKDGQYLTLKRCYISLE</sequence>
<feature type="signal peptide" evidence="1">
    <location>
        <begin position="1"/>
        <end position="22"/>
    </location>
</feature>
<reference evidence="2 3" key="1">
    <citation type="submission" date="2018-08" db="EMBL/GenBank/DDBJ databases">
        <title>A genome reference for cultivated species of the human gut microbiota.</title>
        <authorList>
            <person name="Zou Y."/>
            <person name="Xue W."/>
            <person name="Luo G."/>
        </authorList>
    </citation>
    <scope>NUCLEOTIDE SEQUENCE [LARGE SCALE GENOMIC DNA]</scope>
    <source>
        <strain evidence="2 3">TF08-11</strain>
    </source>
</reference>
<comment type="caution">
    <text evidence="2">The sequence shown here is derived from an EMBL/GenBank/DDBJ whole genome shotgun (WGS) entry which is preliminary data.</text>
</comment>
<dbReference type="RefSeq" id="WP_117446802.1">
    <property type="nucleotide sequence ID" value="NZ_QUSK01000021.1"/>
</dbReference>